<protein>
    <recommendedName>
        <fullName evidence="4">DUF3298 domain-containing protein</fullName>
    </recommendedName>
</protein>
<feature type="chain" id="PRO_5043695182" description="DUF3298 domain-containing protein" evidence="1">
    <location>
        <begin position="24"/>
        <end position="381"/>
    </location>
</feature>
<dbReference type="EMBL" id="AP014940">
    <property type="protein sequence ID" value="BAV96682.1"/>
    <property type="molecule type" value="Genomic_DNA"/>
</dbReference>
<evidence type="ECO:0000256" key="1">
    <source>
        <dbReference type="SAM" id="SignalP"/>
    </source>
</evidence>
<name>A0AAU9ACR9_LYSEN</name>
<reference evidence="2 3" key="1">
    <citation type="journal article" date="2017" name="DNA Res.">
        <title>Complete genome sequence and expression profile of the commercial lytic enzyme producer Lysobacter enzymogenes M497-1.</title>
        <authorList>
            <person name="Takami H."/>
            <person name="Toyoda A."/>
            <person name="Uchiyama I."/>
            <person name="Itoh T."/>
            <person name="Takaki Y."/>
            <person name="Arai W."/>
            <person name="Nishi S."/>
            <person name="Kawai M."/>
            <person name="Shinya K."/>
            <person name="Ikeda H."/>
        </authorList>
    </citation>
    <scope>NUCLEOTIDE SEQUENCE [LARGE SCALE GENOMIC DNA]</scope>
    <source>
        <strain evidence="2 3">M497-1</strain>
    </source>
</reference>
<keyword evidence="1" id="KW-0732">Signal</keyword>
<proteinExistence type="predicted"/>
<sequence length="381" mass="42681">MKSLRLLALSCCAAMALCAPASASEPAEVWRGTVGTLPVALSLNQGSGDEVYGQYFYFKHLRDLELQGKRDDKGLHLQVLDRKGATTERWELSAKGDALEGQWRAGKRSLPVRLQRVDIASLRAGRDGERYRRVGDDASAFDALRVSELALEKSKTQQFQGHQLQWWREPRTGMELFTVESGVDQPARGRVNAILKQRLWRSAVDALQCTSAPESDFDQTVTPRLLDRRFLSLSLMTSYYCGGAHPDFGDSPLTIDVRSGRELALEDVLWLGKGAPPRSAGRGDYDSPGYKRLSEYRQSTLVPWTIKTLTRLHPAEMAKPKDEEGCDYSDPDVWGTSIWYLTAEGLYLGPYFARVARACEYPEWSLVPWKQVEAHPGPALK</sequence>
<accession>A0AAU9ACR9</accession>
<evidence type="ECO:0008006" key="4">
    <source>
        <dbReference type="Google" id="ProtNLM"/>
    </source>
</evidence>
<dbReference type="Proteomes" id="UP000218824">
    <property type="component" value="Chromosome"/>
</dbReference>
<dbReference type="RefSeq" id="WP_096377030.1">
    <property type="nucleotide sequence ID" value="NZ_AP014940.1"/>
</dbReference>
<evidence type="ECO:0000313" key="2">
    <source>
        <dbReference type="EMBL" id="BAV96682.1"/>
    </source>
</evidence>
<gene>
    <name evidence="2" type="ORF">LEN_1195</name>
</gene>
<dbReference type="GeneID" id="83063070"/>
<feature type="signal peptide" evidence="1">
    <location>
        <begin position="1"/>
        <end position="23"/>
    </location>
</feature>
<dbReference type="AlphaFoldDB" id="A0AAU9ACR9"/>
<evidence type="ECO:0000313" key="3">
    <source>
        <dbReference type="Proteomes" id="UP000218824"/>
    </source>
</evidence>
<organism evidence="2 3">
    <name type="scientific">Lysobacter enzymogenes</name>
    <dbReference type="NCBI Taxonomy" id="69"/>
    <lineage>
        <taxon>Bacteria</taxon>
        <taxon>Pseudomonadati</taxon>
        <taxon>Pseudomonadota</taxon>
        <taxon>Gammaproteobacteria</taxon>
        <taxon>Lysobacterales</taxon>
        <taxon>Lysobacteraceae</taxon>
        <taxon>Lysobacter</taxon>
    </lineage>
</organism>
<dbReference type="KEGG" id="lem:LEN_1195"/>